<keyword evidence="3" id="KW-1185">Reference proteome</keyword>
<accession>A0ABR0M415</accession>
<feature type="non-terminal residue" evidence="2">
    <location>
        <position position="180"/>
    </location>
</feature>
<reference evidence="2 3" key="1">
    <citation type="submission" date="2023-08" db="EMBL/GenBank/DDBJ databases">
        <title>Black Yeasts Isolated from many extreme environments.</title>
        <authorList>
            <person name="Coleine C."/>
            <person name="Stajich J.E."/>
            <person name="Selbmann L."/>
        </authorList>
    </citation>
    <scope>NUCLEOTIDE SEQUENCE [LARGE SCALE GENOMIC DNA]</scope>
    <source>
        <strain evidence="2 3">CCFEE 536</strain>
    </source>
</reference>
<organism evidence="2 3">
    <name type="scientific">Cryomyces antarcticus</name>
    <dbReference type="NCBI Taxonomy" id="329879"/>
    <lineage>
        <taxon>Eukaryota</taxon>
        <taxon>Fungi</taxon>
        <taxon>Dikarya</taxon>
        <taxon>Ascomycota</taxon>
        <taxon>Pezizomycotina</taxon>
        <taxon>Dothideomycetes</taxon>
        <taxon>Dothideomycetes incertae sedis</taxon>
        <taxon>Cryomyces</taxon>
    </lineage>
</organism>
<feature type="region of interest" description="Disordered" evidence="1">
    <location>
        <begin position="156"/>
        <end position="180"/>
    </location>
</feature>
<comment type="caution">
    <text evidence="2">The sequence shown here is derived from an EMBL/GenBank/DDBJ whole genome shotgun (WGS) entry which is preliminary data.</text>
</comment>
<feature type="non-terminal residue" evidence="2">
    <location>
        <position position="1"/>
    </location>
</feature>
<dbReference type="Proteomes" id="UP001357485">
    <property type="component" value="Unassembled WGS sequence"/>
</dbReference>
<dbReference type="EMBL" id="JAVRRA010002609">
    <property type="protein sequence ID" value="KAK5277475.1"/>
    <property type="molecule type" value="Genomic_DNA"/>
</dbReference>
<protein>
    <submittedName>
        <fullName evidence="2">Uncharacterized protein</fullName>
    </submittedName>
</protein>
<sequence>ASLAARPPNKPHCLPRRGLQVRPRQLPQDRTLYYGCLALAVQRPERSQFAKLLGRILGHALQIPLGVRHQQSAARHHRAADLERLRRVALPAQPASGVGDWACECPVGRDGEVCVRHGPQRLAHYGQVLHRLVQDGYAAGDRAGPGRLLVPHAPQECGVQPRSRVQHPQLGVPTRRRLRV</sequence>
<gene>
    <name evidence="2" type="ORF">LTR16_009738</name>
</gene>
<evidence type="ECO:0000256" key="1">
    <source>
        <dbReference type="SAM" id="MobiDB-lite"/>
    </source>
</evidence>
<evidence type="ECO:0000313" key="2">
    <source>
        <dbReference type="EMBL" id="KAK5277475.1"/>
    </source>
</evidence>
<name>A0ABR0M415_9PEZI</name>
<proteinExistence type="predicted"/>
<evidence type="ECO:0000313" key="3">
    <source>
        <dbReference type="Proteomes" id="UP001357485"/>
    </source>
</evidence>